<dbReference type="PROSITE" id="PS00175">
    <property type="entry name" value="PG_MUTASE"/>
    <property type="match status" value="1"/>
</dbReference>
<dbReference type="RefSeq" id="WP_140192857.1">
    <property type="nucleotide sequence ID" value="NZ_CP065915.1"/>
</dbReference>
<dbReference type="GO" id="GO:0016791">
    <property type="term" value="F:phosphatase activity"/>
    <property type="evidence" value="ECO:0007669"/>
    <property type="project" value="TreeGrafter"/>
</dbReference>
<dbReference type="InterPro" id="IPR001345">
    <property type="entry name" value="PG/BPGM_mutase_AS"/>
</dbReference>
<dbReference type="InterPro" id="IPR013078">
    <property type="entry name" value="His_Pase_superF_clade-1"/>
</dbReference>
<evidence type="ECO:0000313" key="6">
    <source>
        <dbReference type="Proteomes" id="UP000314011"/>
    </source>
</evidence>
<proteinExistence type="predicted"/>
<feature type="active site" description="Tele-phosphohistidine intermediate" evidence="3">
    <location>
        <position position="11"/>
    </location>
</feature>
<name>A0A5C5GBZ8_9RHOB</name>
<dbReference type="Gene3D" id="3.40.50.1240">
    <property type="entry name" value="Phosphoglycerate mutase-like"/>
    <property type="match status" value="1"/>
</dbReference>
<keyword evidence="1" id="KW-0324">Glycolysis</keyword>
<keyword evidence="6" id="KW-1185">Reference proteome</keyword>
<dbReference type="EMBL" id="VFFF01000001">
    <property type="protein sequence ID" value="TNY32178.1"/>
    <property type="molecule type" value="Genomic_DNA"/>
</dbReference>
<dbReference type="GO" id="GO:0005737">
    <property type="term" value="C:cytoplasm"/>
    <property type="evidence" value="ECO:0007669"/>
    <property type="project" value="TreeGrafter"/>
</dbReference>
<evidence type="ECO:0000313" key="5">
    <source>
        <dbReference type="EMBL" id="TNY32178.1"/>
    </source>
</evidence>
<dbReference type="SMART" id="SM00855">
    <property type="entry name" value="PGAM"/>
    <property type="match status" value="1"/>
</dbReference>
<feature type="active site" description="Proton donor/acceptor" evidence="3">
    <location>
        <position position="88"/>
    </location>
</feature>
<accession>A0A5C5GBZ8</accession>
<dbReference type="Proteomes" id="UP000314011">
    <property type="component" value="Unassembled WGS sequence"/>
</dbReference>
<dbReference type="SUPFAM" id="SSF53254">
    <property type="entry name" value="Phosphoglycerate mutase-like"/>
    <property type="match status" value="1"/>
</dbReference>
<organism evidence="5 6">
    <name type="scientific">Pelagovum pacificum</name>
    <dbReference type="NCBI Taxonomy" id="2588711"/>
    <lineage>
        <taxon>Bacteria</taxon>
        <taxon>Pseudomonadati</taxon>
        <taxon>Pseudomonadota</taxon>
        <taxon>Alphaproteobacteria</taxon>
        <taxon>Rhodobacterales</taxon>
        <taxon>Paracoccaceae</taxon>
        <taxon>Pelagovum</taxon>
    </lineage>
</organism>
<reference evidence="5 6" key="1">
    <citation type="submission" date="2019-06" db="EMBL/GenBank/DDBJ databases">
        <title>Genome of new Rhodobacteraceae sp. SM1903.</title>
        <authorList>
            <person name="Ren X."/>
        </authorList>
    </citation>
    <scope>NUCLEOTIDE SEQUENCE [LARGE SCALE GENOMIC DNA]</scope>
    <source>
        <strain evidence="5 6">SM1903</strain>
    </source>
</reference>
<protein>
    <submittedName>
        <fullName evidence="5">Histidine phosphatase family protein</fullName>
    </submittedName>
</protein>
<dbReference type="PANTHER" id="PTHR48100">
    <property type="entry name" value="BROAD-SPECIFICITY PHOSPHATASE YOR283W-RELATED"/>
    <property type="match status" value="1"/>
</dbReference>
<comment type="caution">
    <text evidence="5">The sequence shown here is derived from an EMBL/GenBank/DDBJ whole genome shotgun (WGS) entry which is preliminary data.</text>
</comment>
<evidence type="ECO:0000256" key="4">
    <source>
        <dbReference type="PIRSR" id="PIRSR613078-2"/>
    </source>
</evidence>
<evidence type="ECO:0000256" key="2">
    <source>
        <dbReference type="ARBA" id="ARBA00023235"/>
    </source>
</evidence>
<dbReference type="AlphaFoldDB" id="A0A5C5GBZ8"/>
<dbReference type="PANTHER" id="PTHR48100:SF1">
    <property type="entry name" value="HISTIDINE PHOSPHATASE FAMILY PROTEIN-RELATED"/>
    <property type="match status" value="1"/>
</dbReference>
<dbReference type="OrthoDB" id="9781415at2"/>
<feature type="binding site" evidence="4">
    <location>
        <begin position="10"/>
        <end position="17"/>
    </location>
    <ligand>
        <name>substrate</name>
    </ligand>
</feature>
<keyword evidence="2" id="KW-0413">Isomerase</keyword>
<sequence>MSLPELLVIRHGETEWNREHRWQGALDSPLTEKGEGQARDVGGILLGLGVSATSHRFLTSPQPRSRRTSDLALAIIGASATTHDALREIGVGDWTGLSAVEIEAGWPGPEDEHFLDRYARAPNGERFDALWKRVGEVLDSLDGPTVIFTHGITSRVLRTRALGLTLAELDEVPGGQGVIHRIRDGRHDTLAP</sequence>
<dbReference type="InterPro" id="IPR029033">
    <property type="entry name" value="His_PPase_superfam"/>
</dbReference>
<dbReference type="CDD" id="cd07067">
    <property type="entry name" value="HP_PGM_like"/>
    <property type="match status" value="1"/>
</dbReference>
<feature type="binding site" evidence="4">
    <location>
        <position position="64"/>
    </location>
    <ligand>
        <name>substrate</name>
    </ligand>
</feature>
<dbReference type="Pfam" id="PF00300">
    <property type="entry name" value="His_Phos_1"/>
    <property type="match status" value="1"/>
</dbReference>
<evidence type="ECO:0000256" key="3">
    <source>
        <dbReference type="PIRSR" id="PIRSR613078-1"/>
    </source>
</evidence>
<gene>
    <name evidence="5" type="ORF">FHY64_02450</name>
</gene>
<evidence type="ECO:0000256" key="1">
    <source>
        <dbReference type="ARBA" id="ARBA00023152"/>
    </source>
</evidence>
<dbReference type="InterPro" id="IPR050275">
    <property type="entry name" value="PGM_Phosphatase"/>
</dbReference>